<evidence type="ECO:0000313" key="6">
    <source>
        <dbReference type="EMBL" id="MDV6235884.1"/>
    </source>
</evidence>
<dbReference type="PROSITE" id="PS50977">
    <property type="entry name" value="HTH_TETR_2"/>
    <property type="match status" value="1"/>
</dbReference>
<dbReference type="PANTHER" id="PTHR30055:SF151">
    <property type="entry name" value="TRANSCRIPTIONAL REGULATORY PROTEIN"/>
    <property type="match status" value="1"/>
</dbReference>
<accession>A0A2N0BJC0</accession>
<reference evidence="6 8" key="2">
    <citation type="journal article" date="2018" name="Microb. Genom.">
        <title>Deciphering the unexplored Leptospira diversity from soils uncovers genomic evolution to virulence.</title>
        <authorList>
            <person name="Thibeaux R."/>
            <person name="Iraola G."/>
            <person name="Ferres I."/>
            <person name="Bierque E."/>
            <person name="Girault D."/>
            <person name="Soupe-Gilbert M.E."/>
            <person name="Picardeau M."/>
            <person name="Goarant C."/>
        </authorList>
    </citation>
    <scope>NUCLEOTIDE SEQUENCE [LARGE SCALE GENOMIC DNA]</scope>
    <source>
        <strain evidence="6 8">ATI7-C-A5</strain>
    </source>
</reference>
<dbReference type="InterPro" id="IPR001647">
    <property type="entry name" value="HTH_TetR"/>
</dbReference>
<evidence type="ECO:0000256" key="1">
    <source>
        <dbReference type="ARBA" id="ARBA00023015"/>
    </source>
</evidence>
<evidence type="ECO:0000259" key="5">
    <source>
        <dbReference type="PROSITE" id="PS50977"/>
    </source>
</evidence>
<reference evidence="6" key="3">
    <citation type="submission" date="2023-10" db="EMBL/GenBank/DDBJ databases">
        <authorList>
            <person name="Picardeau M."/>
            <person name="Thibeaux R."/>
        </authorList>
    </citation>
    <scope>NUCLEOTIDE SEQUENCE</scope>
    <source>
        <strain evidence="6">ATI7-C-A5</strain>
    </source>
</reference>
<name>A0A2N0BJC0_9LEPT</name>
<feature type="DNA-binding region" description="H-T-H motif" evidence="4">
    <location>
        <begin position="32"/>
        <end position="51"/>
    </location>
</feature>
<keyword evidence="3" id="KW-0804">Transcription</keyword>
<dbReference type="EMBL" id="NPEF02000011">
    <property type="protein sequence ID" value="MDV6235884.1"/>
    <property type="molecule type" value="Genomic_DNA"/>
</dbReference>
<comment type="caution">
    <text evidence="7">The sequence shown here is derived from an EMBL/GenBank/DDBJ whole genome shotgun (WGS) entry which is preliminary data.</text>
</comment>
<dbReference type="InterPro" id="IPR009057">
    <property type="entry name" value="Homeodomain-like_sf"/>
</dbReference>
<dbReference type="EMBL" id="NPEF01000023">
    <property type="protein sequence ID" value="PJZ94229.1"/>
    <property type="molecule type" value="Genomic_DNA"/>
</dbReference>
<feature type="domain" description="HTH tetR-type" evidence="5">
    <location>
        <begin position="9"/>
        <end position="69"/>
    </location>
</feature>
<dbReference type="Gene3D" id="1.10.357.10">
    <property type="entry name" value="Tetracycline Repressor, domain 2"/>
    <property type="match status" value="1"/>
</dbReference>
<evidence type="ECO:0000256" key="3">
    <source>
        <dbReference type="ARBA" id="ARBA00023163"/>
    </source>
</evidence>
<evidence type="ECO:0000313" key="8">
    <source>
        <dbReference type="Proteomes" id="UP000232122"/>
    </source>
</evidence>
<evidence type="ECO:0000256" key="2">
    <source>
        <dbReference type="ARBA" id="ARBA00023125"/>
    </source>
</evidence>
<dbReference type="SUPFAM" id="SSF46689">
    <property type="entry name" value="Homeodomain-like"/>
    <property type="match status" value="1"/>
</dbReference>
<organism evidence="7">
    <name type="scientific">Leptospira ellisii</name>
    <dbReference type="NCBI Taxonomy" id="2023197"/>
    <lineage>
        <taxon>Bacteria</taxon>
        <taxon>Pseudomonadati</taxon>
        <taxon>Spirochaetota</taxon>
        <taxon>Spirochaetia</taxon>
        <taxon>Leptospirales</taxon>
        <taxon>Leptospiraceae</taxon>
        <taxon>Leptospira</taxon>
    </lineage>
</organism>
<proteinExistence type="predicted"/>
<protein>
    <submittedName>
        <fullName evidence="7">TetR family transcriptional regulator</fullName>
    </submittedName>
    <submittedName>
        <fullName evidence="6">TetR/AcrR family transcriptional regulator</fullName>
    </submittedName>
</protein>
<dbReference type="PANTHER" id="PTHR30055">
    <property type="entry name" value="HTH-TYPE TRANSCRIPTIONAL REGULATOR RUTR"/>
    <property type="match status" value="1"/>
</dbReference>
<dbReference type="GO" id="GO:0000976">
    <property type="term" value="F:transcription cis-regulatory region binding"/>
    <property type="evidence" value="ECO:0007669"/>
    <property type="project" value="TreeGrafter"/>
</dbReference>
<evidence type="ECO:0000256" key="4">
    <source>
        <dbReference type="PROSITE-ProRule" id="PRU00335"/>
    </source>
</evidence>
<evidence type="ECO:0000313" key="7">
    <source>
        <dbReference type="EMBL" id="PJZ94229.1"/>
    </source>
</evidence>
<keyword evidence="1" id="KW-0805">Transcription regulation</keyword>
<reference evidence="7" key="1">
    <citation type="submission" date="2017-07" db="EMBL/GenBank/DDBJ databases">
        <title>Leptospira spp. isolated from tropical soils.</title>
        <authorList>
            <person name="Thibeaux R."/>
            <person name="Iraola G."/>
            <person name="Ferres I."/>
            <person name="Bierque E."/>
            <person name="Girault D."/>
            <person name="Soupe-Gilbert M.-E."/>
            <person name="Picardeau M."/>
            <person name="Goarant C."/>
        </authorList>
    </citation>
    <scope>NUCLEOTIDE SEQUENCE [LARGE SCALE GENOMIC DNA]</scope>
    <source>
        <strain evidence="7">ATI7-C-A5</strain>
    </source>
</reference>
<keyword evidence="2 4" id="KW-0238">DNA-binding</keyword>
<dbReference type="RefSeq" id="WP_100747337.1">
    <property type="nucleotide sequence ID" value="NZ_NPEF02000011.1"/>
</dbReference>
<dbReference type="Pfam" id="PF00440">
    <property type="entry name" value="TetR_N"/>
    <property type="match status" value="1"/>
</dbReference>
<sequence length="198" mass="22862">MPRTGLTPEELYNKTLDAAEDEIRRNGVERLKLTDIARDLNVSHAALYKLFLDKQALLDEVSKRWLDRIDRTLERISDKEEPVDSVLTEWFLTLHSMKREKVLSDPKLFGAFNLSSEKTRPFVVNHLTTMFRLLEKLVSKGMESGRFRCADSREGAKILFEGTAAFHHPRIVLERIEEERVPALKAVLKTLLDGLMTR</sequence>
<dbReference type="InterPro" id="IPR050109">
    <property type="entry name" value="HTH-type_TetR-like_transc_reg"/>
</dbReference>
<keyword evidence="8" id="KW-1185">Reference proteome</keyword>
<dbReference type="AlphaFoldDB" id="A0A2N0BJC0"/>
<dbReference type="GO" id="GO:0003700">
    <property type="term" value="F:DNA-binding transcription factor activity"/>
    <property type="evidence" value="ECO:0007669"/>
    <property type="project" value="TreeGrafter"/>
</dbReference>
<dbReference type="OrthoDB" id="9809772at2"/>
<dbReference type="Proteomes" id="UP000232122">
    <property type="component" value="Unassembled WGS sequence"/>
</dbReference>
<dbReference type="Pfam" id="PF17935">
    <property type="entry name" value="TetR_C_27"/>
    <property type="match status" value="1"/>
</dbReference>
<gene>
    <name evidence="6" type="ORF">CH379_009630</name>
    <name evidence="7" type="ORF">CH379_03835</name>
</gene>
<dbReference type="InterPro" id="IPR041478">
    <property type="entry name" value="TetR_C_27"/>
</dbReference>
<accession>A0A2N0BCF8</accession>